<name>A0A0C9MDR7_9FUNG</name>
<feature type="region of interest" description="Disordered" evidence="2">
    <location>
        <begin position="401"/>
        <end position="437"/>
    </location>
</feature>
<dbReference type="GO" id="GO:0003723">
    <property type="term" value="F:RNA binding"/>
    <property type="evidence" value="ECO:0007669"/>
    <property type="project" value="TreeGrafter"/>
</dbReference>
<gene>
    <name evidence="3" type="ORF">MAM1_0223c08302</name>
</gene>
<dbReference type="PANTHER" id="PTHR15092">
    <property type="entry name" value="POLY A -SPECIFIC RIBONUCLEASE/TARGET OF EGR1, MEMBER 1"/>
    <property type="match status" value="1"/>
</dbReference>
<accession>A0A0C9MDR7</accession>
<evidence type="ECO:0000313" key="3">
    <source>
        <dbReference type="EMBL" id="GAN08786.1"/>
    </source>
</evidence>
<reference evidence="3" key="1">
    <citation type="submission" date="2014-09" db="EMBL/GenBank/DDBJ databases">
        <title>Draft genome sequence of an oleaginous Mucoromycotina fungus Mucor ambiguus NBRC6742.</title>
        <authorList>
            <person name="Takeda I."/>
            <person name="Yamane N."/>
            <person name="Morita T."/>
            <person name="Tamano K."/>
            <person name="Machida M."/>
            <person name="Baker S."/>
            <person name="Koike H."/>
        </authorList>
    </citation>
    <scope>NUCLEOTIDE SEQUENCE</scope>
    <source>
        <strain evidence="3">NBRC 6742</strain>
    </source>
</reference>
<evidence type="ECO:0000256" key="1">
    <source>
        <dbReference type="ARBA" id="ARBA00008372"/>
    </source>
</evidence>
<dbReference type="GO" id="GO:0000175">
    <property type="term" value="F:3'-5'-RNA exonuclease activity"/>
    <property type="evidence" value="ECO:0007669"/>
    <property type="project" value="TreeGrafter"/>
</dbReference>
<dbReference type="Gene3D" id="3.30.1370.50">
    <property type="entry name" value="R3H-like domain"/>
    <property type="match status" value="1"/>
</dbReference>
<evidence type="ECO:0000256" key="2">
    <source>
        <dbReference type="SAM" id="MobiDB-lite"/>
    </source>
</evidence>
<dbReference type="InterPro" id="IPR012337">
    <property type="entry name" value="RNaseH-like_sf"/>
</dbReference>
<dbReference type="Pfam" id="PF04857">
    <property type="entry name" value="CAF1"/>
    <property type="match status" value="1"/>
</dbReference>
<sequence length="564" mass="64840">MEISRQQFSQKLPEVEKAIKECDFMAIDTELSGEYAHGLHRPPTSVRLYNMADRYQEYKEATERFLIIQFGLCTFTWDEPSGRYIAKPFNFYIFPTSTTGQIQANRVFMTQAQAFDFLTKQSFDFNKWVYQGIPYLTVAEEEVFVAAASKKMSDNMPDIPIDDKEQDFVNEAKLKIKDWIQSDKTAADEGVNITAKNAYQRRLIYQEARKFEGLTAIGMQGFIRVVRLSEKQAQDRQKEKQDKFEKDRASAIGFRKVIDLISQSGKIMVGHNMLLDVCHIVGQFVEPLPETLPEFKALAHRLFPKMADTKYMCTAEPELSAIFGSGTALETLRFETKKEQFKNPHIDMHPGFPRYLTEMAHEAGYDAFMTGSVFLKLVAYLDKTRNPKKYAVIEAQRLAEAEAKEEERQREIQPKVDADGWEISEDEDEDNEESDWNLQEEEVYNYGSVRVDLTNKDGAMDNVLNDINNKTALVRTAFDCFDFQIPEIISNQSNTILVKYSPGTLFDMATAEPLFYEYGKFIIEPNDASSSFVIFESYRNDPAAIQVDNDAFIIVPIAEYLENR</sequence>
<proteinExistence type="inferred from homology"/>
<organism evidence="3">
    <name type="scientific">Mucor ambiguus</name>
    <dbReference type="NCBI Taxonomy" id="91626"/>
    <lineage>
        <taxon>Eukaryota</taxon>
        <taxon>Fungi</taxon>
        <taxon>Fungi incertae sedis</taxon>
        <taxon>Mucoromycota</taxon>
        <taxon>Mucoromycotina</taxon>
        <taxon>Mucoromycetes</taxon>
        <taxon>Mucorales</taxon>
        <taxon>Mucorineae</taxon>
        <taxon>Mucoraceae</taxon>
        <taxon>Mucor</taxon>
    </lineage>
</organism>
<comment type="similarity">
    <text evidence="1">Belongs to the CAF1 family.</text>
</comment>
<dbReference type="InterPro" id="IPR036867">
    <property type="entry name" value="R3H_dom_sf"/>
</dbReference>
<dbReference type="PANTHER" id="PTHR15092:SF22">
    <property type="entry name" value="POLY(A)-SPECIFIC RIBONUCLEASE PNLDC1"/>
    <property type="match status" value="1"/>
</dbReference>
<dbReference type="InterPro" id="IPR051181">
    <property type="entry name" value="CAF1_poly(A)_ribonucleases"/>
</dbReference>
<dbReference type="SUPFAM" id="SSF53098">
    <property type="entry name" value="Ribonuclease H-like"/>
    <property type="match status" value="1"/>
</dbReference>
<dbReference type="InterPro" id="IPR036397">
    <property type="entry name" value="RNaseH_sf"/>
</dbReference>
<dbReference type="STRING" id="91626.A0A0C9MDR7"/>
<dbReference type="InterPro" id="IPR006941">
    <property type="entry name" value="RNase_CAF1"/>
</dbReference>
<feature type="compositionally biased region" description="Basic and acidic residues" evidence="2">
    <location>
        <begin position="401"/>
        <end position="418"/>
    </location>
</feature>
<dbReference type="Gene3D" id="3.30.420.10">
    <property type="entry name" value="Ribonuclease H-like superfamily/Ribonuclease H"/>
    <property type="match status" value="1"/>
</dbReference>
<keyword evidence="4" id="KW-1185">Reference proteome</keyword>
<dbReference type="OrthoDB" id="1432093at2759"/>
<evidence type="ECO:0000313" key="4">
    <source>
        <dbReference type="Proteomes" id="UP000053815"/>
    </source>
</evidence>
<dbReference type="AlphaFoldDB" id="A0A0C9MDR7"/>
<protein>
    <submittedName>
        <fullName evidence="3">Poly(A)-specific ribonuclease PARN-like</fullName>
    </submittedName>
</protein>
<dbReference type="SUPFAM" id="SSF82708">
    <property type="entry name" value="R3H domain"/>
    <property type="match status" value="1"/>
</dbReference>
<dbReference type="EMBL" id="DF836512">
    <property type="protein sequence ID" value="GAN08786.1"/>
    <property type="molecule type" value="Genomic_DNA"/>
</dbReference>
<feature type="compositionally biased region" description="Acidic residues" evidence="2">
    <location>
        <begin position="419"/>
        <end position="437"/>
    </location>
</feature>
<dbReference type="Proteomes" id="UP000053815">
    <property type="component" value="Unassembled WGS sequence"/>
</dbReference>